<dbReference type="AlphaFoldDB" id="A0AA41QZ54"/>
<keyword evidence="2 3" id="KW-0802">TPR repeat</keyword>
<dbReference type="InterPro" id="IPR051685">
    <property type="entry name" value="Ycf3/AcsC/BcsC/TPR_MFPF"/>
</dbReference>
<dbReference type="InterPro" id="IPR011990">
    <property type="entry name" value="TPR-like_helical_dom_sf"/>
</dbReference>
<evidence type="ECO:0000256" key="1">
    <source>
        <dbReference type="ARBA" id="ARBA00022737"/>
    </source>
</evidence>
<feature type="signal peptide" evidence="4">
    <location>
        <begin position="1"/>
        <end position="27"/>
    </location>
</feature>
<dbReference type="PANTHER" id="PTHR44943:SF8">
    <property type="entry name" value="TPR REPEAT-CONTAINING PROTEIN MJ0263"/>
    <property type="match status" value="1"/>
</dbReference>
<evidence type="ECO:0000313" key="5">
    <source>
        <dbReference type="EMBL" id="MCJ8499117.1"/>
    </source>
</evidence>
<protein>
    <submittedName>
        <fullName evidence="5">Tetratricopeptide repeat protein</fullName>
    </submittedName>
</protein>
<dbReference type="Gene3D" id="1.25.40.10">
    <property type="entry name" value="Tetratricopeptide repeat domain"/>
    <property type="match status" value="1"/>
</dbReference>
<evidence type="ECO:0000256" key="3">
    <source>
        <dbReference type="PROSITE-ProRule" id="PRU00339"/>
    </source>
</evidence>
<dbReference type="Pfam" id="PF14559">
    <property type="entry name" value="TPR_19"/>
    <property type="match status" value="1"/>
</dbReference>
<dbReference type="SUPFAM" id="SSF48452">
    <property type="entry name" value="TPR-like"/>
    <property type="match status" value="1"/>
</dbReference>
<feature type="repeat" description="TPR" evidence="3">
    <location>
        <begin position="43"/>
        <end position="76"/>
    </location>
</feature>
<dbReference type="RefSeq" id="WP_246902217.1">
    <property type="nucleotide sequence ID" value="NZ_JALJRB010000001.1"/>
</dbReference>
<comment type="caution">
    <text evidence="5">The sequence shown here is derived from an EMBL/GenBank/DDBJ whole genome shotgun (WGS) entry which is preliminary data.</text>
</comment>
<evidence type="ECO:0000256" key="4">
    <source>
        <dbReference type="SAM" id="SignalP"/>
    </source>
</evidence>
<organism evidence="5 6">
    <name type="scientific">Desulfatitalea alkaliphila</name>
    <dbReference type="NCBI Taxonomy" id="2929485"/>
    <lineage>
        <taxon>Bacteria</taxon>
        <taxon>Pseudomonadati</taxon>
        <taxon>Thermodesulfobacteriota</taxon>
        <taxon>Desulfobacteria</taxon>
        <taxon>Desulfobacterales</taxon>
        <taxon>Desulfosarcinaceae</taxon>
        <taxon>Desulfatitalea</taxon>
    </lineage>
</organism>
<dbReference type="PROSITE" id="PS50005">
    <property type="entry name" value="TPR"/>
    <property type="match status" value="2"/>
</dbReference>
<feature type="repeat" description="TPR" evidence="3">
    <location>
        <begin position="77"/>
        <end position="110"/>
    </location>
</feature>
<name>A0AA41QZ54_9BACT</name>
<evidence type="ECO:0000256" key="2">
    <source>
        <dbReference type="ARBA" id="ARBA00022803"/>
    </source>
</evidence>
<gene>
    <name evidence="5" type="ORF">MRX98_00910</name>
</gene>
<proteinExistence type="predicted"/>
<dbReference type="SMART" id="SM00028">
    <property type="entry name" value="TPR"/>
    <property type="match status" value="3"/>
</dbReference>
<keyword evidence="4" id="KW-0732">Signal</keyword>
<feature type="chain" id="PRO_5041272441" evidence="4">
    <location>
        <begin position="28"/>
        <end position="155"/>
    </location>
</feature>
<dbReference type="InterPro" id="IPR019734">
    <property type="entry name" value="TPR_rpt"/>
</dbReference>
<reference evidence="5" key="1">
    <citation type="submission" date="2022-04" db="EMBL/GenBank/DDBJ databases">
        <title>Desulfatitalea alkaliphila sp. nov., a novel anaerobic sulfate-reducing bacterium isolated from terrestrial mud volcano, Taman Peninsula, Russia.</title>
        <authorList>
            <person name="Khomyakova M.A."/>
            <person name="Merkel A.Y."/>
            <person name="Slobodkin A.I."/>
        </authorList>
    </citation>
    <scope>NUCLEOTIDE SEQUENCE</scope>
    <source>
        <strain evidence="5">M08but</strain>
    </source>
</reference>
<dbReference type="EMBL" id="JALJRB010000001">
    <property type="protein sequence ID" value="MCJ8499117.1"/>
    <property type="molecule type" value="Genomic_DNA"/>
</dbReference>
<accession>A0AA41QZ54</accession>
<dbReference type="PANTHER" id="PTHR44943">
    <property type="entry name" value="CELLULOSE SYNTHASE OPERON PROTEIN C"/>
    <property type="match status" value="1"/>
</dbReference>
<keyword evidence="1" id="KW-0677">Repeat</keyword>
<sequence length="155" mass="16900">MPNATPRKTLAMVILALLLVFATQALAEQTRYVNPSIPNDDSAAYWLDQGGLLSAYGNYPAALRAYQKALDREPGLSEAHFGIGVALGSMGDFNDALARIDQAIAMDADNDRYHYGRGWVLTLAGRSDEALTVLRKAGEMGSLDARMFLQYLESK</sequence>
<evidence type="ECO:0000313" key="6">
    <source>
        <dbReference type="Proteomes" id="UP001165427"/>
    </source>
</evidence>
<keyword evidence="6" id="KW-1185">Reference proteome</keyword>
<dbReference type="Proteomes" id="UP001165427">
    <property type="component" value="Unassembled WGS sequence"/>
</dbReference>